<feature type="binding site" evidence="7">
    <location>
        <position position="58"/>
    </location>
    <ligand>
        <name>substrate</name>
    </ligand>
</feature>
<feature type="binding site" evidence="7">
    <location>
        <position position="16"/>
    </location>
    <ligand>
        <name>Mg(2+)</name>
        <dbReference type="ChEBI" id="CHEBI:18420"/>
    </ligand>
</feature>
<keyword evidence="9" id="KW-1185">Reference proteome</keyword>
<feature type="binding site" evidence="7">
    <location>
        <position position="77"/>
    </location>
    <ligand>
        <name>substrate</name>
    </ligand>
</feature>
<comment type="caution">
    <text evidence="8">The sequence shown here is derived from an EMBL/GenBank/DDBJ whole genome shotgun (WGS) entry which is preliminary data.</text>
</comment>
<feature type="binding site" evidence="7">
    <location>
        <position position="34"/>
    </location>
    <ligand>
        <name>substrate</name>
    </ligand>
</feature>
<comment type="similarity">
    <text evidence="7">Belongs to the shikimate kinase family.</text>
</comment>
<keyword evidence="7" id="KW-0963">Cytoplasm</keyword>
<dbReference type="HAMAP" id="MF_00109">
    <property type="entry name" value="Shikimate_kinase"/>
    <property type="match status" value="1"/>
</dbReference>
<evidence type="ECO:0000256" key="5">
    <source>
        <dbReference type="ARBA" id="ARBA00022840"/>
    </source>
</evidence>
<dbReference type="RefSeq" id="WP_320379162.1">
    <property type="nucleotide sequence ID" value="NZ_JAWDIQ010000001.1"/>
</dbReference>
<dbReference type="InterPro" id="IPR000623">
    <property type="entry name" value="Shikimate_kinase/TSH1"/>
</dbReference>
<comment type="function">
    <text evidence="7">Catalyzes the specific phosphorylation of the 3-hydroxyl group of shikimic acid using ATP as a cosubstrate.</text>
</comment>
<dbReference type="Proteomes" id="UP001275315">
    <property type="component" value="Unassembled WGS sequence"/>
</dbReference>
<evidence type="ECO:0000256" key="1">
    <source>
        <dbReference type="ARBA" id="ARBA00022605"/>
    </source>
</evidence>
<keyword evidence="4 7" id="KW-0418">Kinase</keyword>
<comment type="subunit">
    <text evidence="7">Monomer.</text>
</comment>
<comment type="cofactor">
    <cofactor evidence="7">
        <name>Mg(2+)</name>
        <dbReference type="ChEBI" id="CHEBI:18420"/>
    </cofactor>
    <text evidence="7">Binds 1 Mg(2+) ion per subunit.</text>
</comment>
<keyword evidence="2 7" id="KW-0808">Transferase</keyword>
<name>A0ABU5CSN8_9BACI</name>
<keyword evidence="7" id="KW-0460">Magnesium</keyword>
<organism evidence="8 9">
    <name type="scientific">Paracerasibacillus soli</name>
    <dbReference type="NCBI Taxonomy" id="480284"/>
    <lineage>
        <taxon>Bacteria</taxon>
        <taxon>Bacillati</taxon>
        <taxon>Bacillota</taxon>
        <taxon>Bacilli</taxon>
        <taxon>Bacillales</taxon>
        <taxon>Bacillaceae</taxon>
        <taxon>Paracerasibacillus</taxon>
    </lineage>
</organism>
<evidence type="ECO:0000313" key="9">
    <source>
        <dbReference type="Proteomes" id="UP001275315"/>
    </source>
</evidence>
<keyword evidence="3 7" id="KW-0547">Nucleotide-binding</keyword>
<dbReference type="InterPro" id="IPR031322">
    <property type="entry name" value="Shikimate/glucono_kinase"/>
</dbReference>
<dbReference type="Gene3D" id="3.40.50.300">
    <property type="entry name" value="P-loop containing nucleotide triphosphate hydrolases"/>
    <property type="match status" value="1"/>
</dbReference>
<dbReference type="PANTHER" id="PTHR21087">
    <property type="entry name" value="SHIKIMATE KINASE"/>
    <property type="match status" value="1"/>
</dbReference>
<dbReference type="SUPFAM" id="SSF52540">
    <property type="entry name" value="P-loop containing nucleoside triphosphate hydrolases"/>
    <property type="match status" value="1"/>
</dbReference>
<comment type="pathway">
    <text evidence="7">Metabolic intermediate biosynthesis; chorismate biosynthesis; chorismate from D-erythrose 4-phosphate and phosphoenolpyruvate: step 5/7.</text>
</comment>
<feature type="binding site" evidence="7">
    <location>
        <position position="130"/>
    </location>
    <ligand>
        <name>substrate</name>
    </ligand>
</feature>
<evidence type="ECO:0000313" key="8">
    <source>
        <dbReference type="EMBL" id="MDY0408428.1"/>
    </source>
</evidence>
<evidence type="ECO:0000256" key="2">
    <source>
        <dbReference type="ARBA" id="ARBA00022679"/>
    </source>
</evidence>
<comment type="caution">
    <text evidence="7">Lacks conserved residue(s) required for the propagation of feature annotation.</text>
</comment>
<dbReference type="CDD" id="cd00464">
    <property type="entry name" value="SK"/>
    <property type="match status" value="1"/>
</dbReference>
<evidence type="ECO:0000256" key="4">
    <source>
        <dbReference type="ARBA" id="ARBA00022777"/>
    </source>
</evidence>
<comment type="catalytic activity">
    <reaction evidence="7">
        <text>shikimate + ATP = 3-phosphoshikimate + ADP + H(+)</text>
        <dbReference type="Rhea" id="RHEA:13121"/>
        <dbReference type="ChEBI" id="CHEBI:15378"/>
        <dbReference type="ChEBI" id="CHEBI:30616"/>
        <dbReference type="ChEBI" id="CHEBI:36208"/>
        <dbReference type="ChEBI" id="CHEBI:145989"/>
        <dbReference type="ChEBI" id="CHEBI:456216"/>
        <dbReference type="EC" id="2.7.1.71"/>
    </reaction>
</comment>
<dbReference type="PANTHER" id="PTHR21087:SF16">
    <property type="entry name" value="SHIKIMATE KINASE 1, CHLOROPLASTIC"/>
    <property type="match status" value="1"/>
</dbReference>
<proteinExistence type="inferred from homology"/>
<accession>A0ABU5CSN8</accession>
<feature type="binding site" evidence="7">
    <location>
        <position position="115"/>
    </location>
    <ligand>
        <name>ATP</name>
        <dbReference type="ChEBI" id="CHEBI:30616"/>
    </ligand>
</feature>
<reference evidence="8 9" key="1">
    <citation type="submission" date="2023-10" db="EMBL/GenBank/DDBJ databases">
        <title>Virgibacillus soli CC-YMP-6 genome.</title>
        <authorList>
            <person name="Miliotis G."/>
            <person name="Sengupta P."/>
            <person name="Hameed A."/>
            <person name="Chuvochina M."/>
            <person name="Mcdonagh F."/>
            <person name="Simpson A.C."/>
            <person name="Singh N.K."/>
            <person name="Rekha P.D."/>
            <person name="Raman K."/>
            <person name="Hugenholtz P."/>
            <person name="Venkateswaran K."/>
        </authorList>
    </citation>
    <scope>NUCLEOTIDE SEQUENCE [LARGE SCALE GENOMIC DNA]</scope>
    <source>
        <strain evidence="8 9">CC-YMP-6</strain>
    </source>
</reference>
<keyword evidence="1 7" id="KW-0028">Amino-acid biosynthesis</keyword>
<dbReference type="EC" id="2.7.1.71" evidence="7"/>
<sequence length="163" mass="19029">MTKSIYLIGFMGSGKTTIGKKISRELQLDFADMDEVIEKRLNKSIPMIFKDKGEAYFRIQETVVLKQLKVPIIATGGGIIERSENRIFMKENGIIIYLRTSFTEIQNRLKDDNERPLWVNGDSKKLYKKRIPLYENIADFTIDTEKYRKEEIIKKIKGIISFQ</sequence>
<keyword evidence="5 7" id="KW-0067">ATP-binding</keyword>
<protein>
    <recommendedName>
        <fullName evidence="7">Shikimate kinase</fullName>
        <shortName evidence="7">SK</shortName>
        <ecNumber evidence="7">2.7.1.71</ecNumber>
    </recommendedName>
</protein>
<comment type="subcellular location">
    <subcellularLocation>
        <location evidence="7">Cytoplasm</location>
    </subcellularLocation>
</comment>
<dbReference type="InterPro" id="IPR027417">
    <property type="entry name" value="P-loop_NTPase"/>
</dbReference>
<dbReference type="Pfam" id="PF01202">
    <property type="entry name" value="SKI"/>
    <property type="match status" value="1"/>
</dbReference>
<evidence type="ECO:0000256" key="3">
    <source>
        <dbReference type="ARBA" id="ARBA00022741"/>
    </source>
</evidence>
<dbReference type="EMBL" id="JAWDIQ010000001">
    <property type="protein sequence ID" value="MDY0408428.1"/>
    <property type="molecule type" value="Genomic_DNA"/>
</dbReference>
<gene>
    <name evidence="7" type="primary">aroK</name>
    <name evidence="8" type="ORF">RWD45_07480</name>
</gene>
<keyword evidence="6 7" id="KW-0057">Aromatic amino acid biosynthesis</keyword>
<dbReference type="PRINTS" id="PR01100">
    <property type="entry name" value="SHIKIMTKNASE"/>
</dbReference>
<evidence type="ECO:0000256" key="6">
    <source>
        <dbReference type="ARBA" id="ARBA00023141"/>
    </source>
</evidence>
<evidence type="ECO:0000256" key="7">
    <source>
        <dbReference type="HAMAP-Rule" id="MF_00109"/>
    </source>
</evidence>
<keyword evidence="7" id="KW-0479">Metal-binding</keyword>
<feature type="binding site" evidence="7">
    <location>
        <begin position="12"/>
        <end position="17"/>
    </location>
    <ligand>
        <name>ATP</name>
        <dbReference type="ChEBI" id="CHEBI:30616"/>
    </ligand>
</feature>
<dbReference type="GO" id="GO:0004765">
    <property type="term" value="F:shikimate kinase activity"/>
    <property type="evidence" value="ECO:0007669"/>
    <property type="project" value="UniProtKB-EC"/>
</dbReference>